<dbReference type="AlphaFoldDB" id="A0A917ZGN7"/>
<proteinExistence type="predicted"/>
<comment type="caution">
    <text evidence="1">The sequence shown here is derived from an EMBL/GenBank/DDBJ whole genome shotgun (WGS) entry which is preliminary data.</text>
</comment>
<dbReference type="Proteomes" id="UP000599578">
    <property type="component" value="Unassembled WGS sequence"/>
</dbReference>
<dbReference type="NCBIfam" id="NF007788">
    <property type="entry name" value="PRK10481.1"/>
    <property type="match status" value="1"/>
</dbReference>
<organism evidence="1 2">
    <name type="scientific">Marinobacterium nitratireducens</name>
    <dbReference type="NCBI Taxonomy" id="518897"/>
    <lineage>
        <taxon>Bacteria</taxon>
        <taxon>Pseudomonadati</taxon>
        <taxon>Pseudomonadota</taxon>
        <taxon>Gammaproteobacteria</taxon>
        <taxon>Oceanospirillales</taxon>
        <taxon>Oceanospirillaceae</taxon>
        <taxon>Marinobacterium</taxon>
    </lineage>
</organism>
<sequence length="230" mass="24749">MPNIDSRHLVFLTIGQAPRHDMSQAIERELPPDLVIQHAGVLDGLDRAAISRRFASSEGRPWLISQLADGETVTLDAEAIERQLQQCIDAIDHAGTDVIVLLCTGEFPALRTKRAWLVEPDAVVCSSVAGLLNGTQAGIIVPLPQQVAEARAKWQRLETPPHFATASPYSEEPDELLDAAASLQRQGAQALVLDCMGYSPRHKQILKDAGCPLPVLVASSVVAGALNAFL</sequence>
<dbReference type="EMBL" id="BMLT01000005">
    <property type="protein sequence ID" value="GGO81729.1"/>
    <property type="molecule type" value="Genomic_DNA"/>
</dbReference>
<accession>A0A917ZGN7</accession>
<dbReference type="InterPro" id="IPR010843">
    <property type="entry name" value="Uncharacterised_AroM"/>
</dbReference>
<name>A0A917ZGN7_9GAMM</name>
<gene>
    <name evidence="1" type="ORF">GCM10011348_21390</name>
</gene>
<evidence type="ECO:0000313" key="1">
    <source>
        <dbReference type="EMBL" id="GGO81729.1"/>
    </source>
</evidence>
<evidence type="ECO:0000313" key="2">
    <source>
        <dbReference type="Proteomes" id="UP000599578"/>
    </source>
</evidence>
<reference evidence="1 2" key="1">
    <citation type="journal article" date="2014" name="Int. J. Syst. Evol. Microbiol.">
        <title>Complete genome sequence of Corynebacterium casei LMG S-19264T (=DSM 44701T), isolated from a smear-ripened cheese.</title>
        <authorList>
            <consortium name="US DOE Joint Genome Institute (JGI-PGF)"/>
            <person name="Walter F."/>
            <person name="Albersmeier A."/>
            <person name="Kalinowski J."/>
            <person name="Ruckert C."/>
        </authorList>
    </citation>
    <scope>NUCLEOTIDE SEQUENCE [LARGE SCALE GENOMIC DNA]</scope>
    <source>
        <strain evidence="1 2">CGMCC 1.7286</strain>
    </source>
</reference>
<evidence type="ECO:0008006" key="3">
    <source>
        <dbReference type="Google" id="ProtNLM"/>
    </source>
</evidence>
<protein>
    <recommendedName>
        <fullName evidence="3">AroM protein</fullName>
    </recommendedName>
</protein>
<dbReference type="RefSeq" id="WP_188860592.1">
    <property type="nucleotide sequence ID" value="NZ_BMLT01000005.1"/>
</dbReference>
<keyword evidence="2" id="KW-1185">Reference proteome</keyword>
<dbReference type="Pfam" id="PF07302">
    <property type="entry name" value="AroM"/>
    <property type="match status" value="1"/>
</dbReference>